<dbReference type="Proteomes" id="UP000182829">
    <property type="component" value="Unassembled WGS sequence"/>
</dbReference>
<proteinExistence type="predicted"/>
<dbReference type="PROSITE" id="PS51318">
    <property type="entry name" value="TAT"/>
    <property type="match status" value="1"/>
</dbReference>
<evidence type="ECO:0000256" key="1">
    <source>
        <dbReference type="SAM" id="MobiDB-lite"/>
    </source>
</evidence>
<feature type="compositionally biased region" description="Basic and acidic residues" evidence="1">
    <location>
        <begin position="720"/>
        <end position="729"/>
    </location>
</feature>
<dbReference type="SUPFAM" id="SSF49265">
    <property type="entry name" value="Fibronectin type III"/>
    <property type="match status" value="1"/>
</dbReference>
<name>A0A1I3SVP9_9EURY</name>
<dbReference type="OrthoDB" id="204231at2157"/>
<sequence length="729" mass="77742">MVDSTNRRRFLAASGGTVIGLGGLFGAGTAGAQQEPGEGFDRILQWGGQGSENATQDCPGELGFWKWVLTPGGALEPGEPAPPLELPAQLTVTFTDGTTQTVQGFFPGGPQGTIQFEVFKPGGGTVESAFVEFNGGGANPILTISEGDCVEDPDPPERPTVITDPATEVDDGSATLNGELTSLGGFETVDVFFEYRVAGTTEWLPTEPLDLSAPGPFSATVPELESGLEYEFRAVAVAPDTTTVTGSIRTFRKELEPVVQPTVMTGPATDVNESTATLNGMLVDLGDFAADDIQVFFEYRIVGSEEWLETAPQVLPGTGPFSAEIDVVPGNDYEYRAVAVANGVRTVGEVQTFTKEDPDPEVTLPTVGTEPATEINEASATLNGELVDLGTFDEVEVFFQFRIAGMAEDWTTTASQTLTAPGPFSAEAVGLTPGVEYEFRAVAVANESVVVGPTQRFTKEEPPVDLPTVVTEPATDVNESTATLNGELVDLGGFDDADVFFQYRVVSADEWLGTAPTTVTGPTAFSAEISGLEEGFQYEFRAVAVANDVVATGETLTFTKEAPDVDLPTVVTEPATDVNESTATLNGELVDLGDFDEVNAFFQYRVAGTDEWLETEFQPLAAPTAFDAVIAGLQTGLRYEFRAVVVADGIAVAGDILAFTKDEPEPIPEPDPVPEPVPEPEPVIRPPDKKRLRKKRAKPAAKRAKRKRKKQTRKAQKWAKKAEKNRSGC</sequence>
<gene>
    <name evidence="2" type="ORF">SAMN05443661_14715</name>
</gene>
<dbReference type="GeneID" id="14209715"/>
<feature type="compositionally biased region" description="Basic residues" evidence="1">
    <location>
        <begin position="688"/>
        <end position="719"/>
    </location>
</feature>
<feature type="compositionally biased region" description="Pro residues" evidence="1">
    <location>
        <begin position="667"/>
        <end position="685"/>
    </location>
</feature>
<accession>A0A1I3SVP9</accession>
<reference evidence="2 3" key="1">
    <citation type="submission" date="2016-10" db="EMBL/GenBank/DDBJ databases">
        <authorList>
            <person name="de Groot N.N."/>
        </authorList>
    </citation>
    <scope>NUCLEOTIDE SEQUENCE [LARGE SCALE GENOMIC DNA]</scope>
    <source>
        <strain evidence="2 3">SP2</strain>
    </source>
</reference>
<feature type="region of interest" description="Disordered" evidence="1">
    <location>
        <begin position="661"/>
        <end position="729"/>
    </location>
</feature>
<dbReference type="RefSeq" id="WP_005578177.1">
    <property type="nucleotide sequence ID" value="NZ_FORO01000047.1"/>
</dbReference>
<evidence type="ECO:0000313" key="2">
    <source>
        <dbReference type="EMBL" id="SFJ61929.1"/>
    </source>
</evidence>
<evidence type="ECO:0008006" key="4">
    <source>
        <dbReference type="Google" id="ProtNLM"/>
    </source>
</evidence>
<organism evidence="2 3">
    <name type="scientific">Natronobacterium gregoryi</name>
    <dbReference type="NCBI Taxonomy" id="44930"/>
    <lineage>
        <taxon>Archaea</taxon>
        <taxon>Methanobacteriati</taxon>
        <taxon>Methanobacteriota</taxon>
        <taxon>Stenosarchaea group</taxon>
        <taxon>Halobacteria</taxon>
        <taxon>Halobacteriales</taxon>
        <taxon>Natrialbaceae</taxon>
        <taxon>Natronobacterium</taxon>
    </lineage>
</organism>
<dbReference type="InterPro" id="IPR036116">
    <property type="entry name" value="FN3_sf"/>
</dbReference>
<protein>
    <recommendedName>
        <fullName evidence="4">Fibronectin type III domain-containing protein</fullName>
    </recommendedName>
</protein>
<dbReference type="EMBL" id="FORO01000047">
    <property type="protein sequence ID" value="SFJ61929.1"/>
    <property type="molecule type" value="Genomic_DNA"/>
</dbReference>
<dbReference type="AlphaFoldDB" id="A0A1I3SVP9"/>
<dbReference type="InterPro" id="IPR006311">
    <property type="entry name" value="TAT_signal"/>
</dbReference>
<dbReference type="OMA" id="NDYEYRA"/>
<evidence type="ECO:0000313" key="3">
    <source>
        <dbReference type="Proteomes" id="UP000182829"/>
    </source>
</evidence>